<organism evidence="9 10">
    <name type="scientific">Hesseltinella vesiculosa</name>
    <dbReference type="NCBI Taxonomy" id="101127"/>
    <lineage>
        <taxon>Eukaryota</taxon>
        <taxon>Fungi</taxon>
        <taxon>Fungi incertae sedis</taxon>
        <taxon>Mucoromycota</taxon>
        <taxon>Mucoromycotina</taxon>
        <taxon>Mucoromycetes</taxon>
        <taxon>Mucorales</taxon>
        <taxon>Cunninghamellaceae</taxon>
        <taxon>Hesseltinella</taxon>
    </lineage>
</organism>
<evidence type="ECO:0000256" key="1">
    <source>
        <dbReference type="ARBA" id="ARBA00004184"/>
    </source>
</evidence>
<evidence type="ECO:0000256" key="2">
    <source>
        <dbReference type="ARBA" id="ARBA00004496"/>
    </source>
</evidence>
<dbReference type="SMART" id="SM00755">
    <property type="entry name" value="Grip"/>
    <property type="match status" value="1"/>
</dbReference>
<feature type="domain" description="GRIP" evidence="8">
    <location>
        <begin position="465"/>
        <end position="512"/>
    </location>
</feature>
<dbReference type="Proteomes" id="UP000242146">
    <property type="component" value="Unassembled WGS sequence"/>
</dbReference>
<feature type="coiled-coil region" evidence="6">
    <location>
        <begin position="223"/>
        <end position="268"/>
    </location>
</feature>
<comment type="subcellular location">
    <subcellularLocation>
        <location evidence="2">Cytoplasm</location>
    </subcellularLocation>
    <subcellularLocation>
        <location evidence="1">Endomembrane system</location>
        <topology evidence="1">Peripheral membrane protein</topology>
    </subcellularLocation>
</comment>
<reference evidence="9 10" key="1">
    <citation type="submission" date="2016-07" db="EMBL/GenBank/DDBJ databases">
        <title>Pervasive Adenine N6-methylation of Active Genes in Fungi.</title>
        <authorList>
            <consortium name="DOE Joint Genome Institute"/>
            <person name="Mondo S.J."/>
            <person name="Dannebaum R.O."/>
            <person name="Kuo R.C."/>
            <person name="Labutti K."/>
            <person name="Haridas S."/>
            <person name="Kuo A."/>
            <person name="Salamov A."/>
            <person name="Ahrendt S.R."/>
            <person name="Lipzen A."/>
            <person name="Sullivan W."/>
            <person name="Andreopoulos W.B."/>
            <person name="Clum A."/>
            <person name="Lindquist E."/>
            <person name="Daum C."/>
            <person name="Ramamoorthy G.K."/>
            <person name="Gryganskyi A."/>
            <person name="Culley D."/>
            <person name="Magnuson J.K."/>
            <person name="James T.Y."/>
            <person name="O'Malley M.A."/>
            <person name="Stajich J.E."/>
            <person name="Spatafora J.W."/>
            <person name="Visel A."/>
            <person name="Grigoriev I.V."/>
        </authorList>
    </citation>
    <scope>NUCLEOTIDE SEQUENCE [LARGE SCALE GENOMIC DNA]</scope>
    <source>
        <strain evidence="9 10">NRRL 3301</strain>
    </source>
</reference>
<feature type="coiled-coil region" evidence="6">
    <location>
        <begin position="78"/>
        <end position="187"/>
    </location>
</feature>
<comment type="caution">
    <text evidence="9">The sequence shown here is derived from an EMBL/GenBank/DDBJ whole genome shotgun (WGS) entry which is preliminary data.</text>
</comment>
<dbReference type="PANTHER" id="PTHR23157:SF25">
    <property type="entry name" value="GRIP AND COILED-COIL DOMAIN-CONTAINING PROTEIN 1"/>
    <property type="match status" value="1"/>
</dbReference>
<feature type="compositionally biased region" description="Polar residues" evidence="7">
    <location>
        <begin position="1"/>
        <end position="13"/>
    </location>
</feature>
<keyword evidence="3" id="KW-0963">Cytoplasm</keyword>
<dbReference type="InterPro" id="IPR000237">
    <property type="entry name" value="GRIP_dom"/>
</dbReference>
<dbReference type="OrthoDB" id="1926336at2759"/>
<keyword evidence="10" id="KW-1185">Reference proteome</keyword>
<dbReference type="EMBL" id="MCGT01000001">
    <property type="protein sequence ID" value="ORX62782.1"/>
    <property type="molecule type" value="Genomic_DNA"/>
</dbReference>
<dbReference type="Pfam" id="PF01465">
    <property type="entry name" value="GRIP"/>
    <property type="match status" value="1"/>
</dbReference>
<proteinExistence type="predicted"/>
<name>A0A1X2GXN8_9FUNG</name>
<evidence type="ECO:0000256" key="4">
    <source>
        <dbReference type="ARBA" id="ARBA00023054"/>
    </source>
</evidence>
<keyword evidence="5" id="KW-0472">Membrane</keyword>
<dbReference type="InterPro" id="IPR051952">
    <property type="entry name" value="Golgi-autophagy_related"/>
</dbReference>
<evidence type="ECO:0000256" key="7">
    <source>
        <dbReference type="SAM" id="MobiDB-lite"/>
    </source>
</evidence>
<dbReference type="GO" id="GO:0005794">
    <property type="term" value="C:Golgi apparatus"/>
    <property type="evidence" value="ECO:0007669"/>
    <property type="project" value="TreeGrafter"/>
</dbReference>
<evidence type="ECO:0000313" key="9">
    <source>
        <dbReference type="EMBL" id="ORX62782.1"/>
    </source>
</evidence>
<feature type="region of interest" description="Disordered" evidence="7">
    <location>
        <begin position="25"/>
        <end position="44"/>
    </location>
</feature>
<feature type="coiled-coil region" evidence="6">
    <location>
        <begin position="423"/>
        <end position="457"/>
    </location>
</feature>
<feature type="coiled-coil region" evidence="6">
    <location>
        <begin position="334"/>
        <end position="368"/>
    </location>
</feature>
<feature type="compositionally biased region" description="Low complexity" evidence="7">
    <location>
        <begin position="305"/>
        <end position="315"/>
    </location>
</feature>
<feature type="region of interest" description="Disordered" evidence="7">
    <location>
        <begin position="272"/>
        <end position="331"/>
    </location>
</feature>
<keyword evidence="4 6" id="KW-0175">Coiled coil</keyword>
<feature type="compositionally biased region" description="Polar residues" evidence="7">
    <location>
        <begin position="33"/>
        <end position="43"/>
    </location>
</feature>
<gene>
    <name evidence="9" type="ORF">DM01DRAFT_316247</name>
</gene>
<evidence type="ECO:0000313" key="10">
    <source>
        <dbReference type="Proteomes" id="UP000242146"/>
    </source>
</evidence>
<evidence type="ECO:0000256" key="6">
    <source>
        <dbReference type="SAM" id="Coils"/>
    </source>
</evidence>
<feature type="region of interest" description="Disordered" evidence="7">
    <location>
        <begin position="1"/>
        <end position="20"/>
    </location>
</feature>
<dbReference type="AlphaFoldDB" id="A0A1X2GXN8"/>
<evidence type="ECO:0000256" key="3">
    <source>
        <dbReference type="ARBA" id="ARBA00022490"/>
    </source>
</evidence>
<evidence type="ECO:0000256" key="5">
    <source>
        <dbReference type="ARBA" id="ARBA00023136"/>
    </source>
</evidence>
<protein>
    <recommendedName>
        <fullName evidence="8">GRIP domain-containing protein</fullName>
    </recommendedName>
</protein>
<sequence>MTDSPTRSPSVQRAITAERQVERLERELEKSAQDPTASPNSPRATVFQLKEQVHDLKLQLRKGNDDYATLQTSSSQKMAEYESKLKKMRDIFSQATKNIDKYRATIQSQGQTISRVNEELASAQQQMIDLNNTAISQKHTKLKTSRATYLGEKEQWEADQRHLQQQVDQLKVDYDQYKKRAHQLLEQRQPQTSDQQVSDLQSQIKRLTMENMLQDLQAKLISMDIVKQQLDDKQKRIEQLEQQTHQDRDHHEKALKTLQAAHDRLLREMTSDDAPMMPATPSPNTQSPVLANRRGVSPDLHTTIPASLSASSSDPSPVPAPNQRELTPQEKEQKEALENIMEYLNDDNARLRQHVDQLQREIASLQQTATPTDAPPTSANHPALADSSATIADKSSYQPPLDVYSSMVHLLTPLVSKPPEDRSVHLEKQVLKLKDLLQDSEEQLAVLRQQEQVLKAEIRKLDGVDKRHNMSNEYLKNVMLKFLTAENKQALLPVLAKVLFLDAQETKQLQKAFV</sequence>
<dbReference type="PANTHER" id="PTHR23157">
    <property type="entry name" value="GRIP AND COILED-COIL DOMAIN-CONTAINING PROTEIN 1"/>
    <property type="match status" value="1"/>
</dbReference>
<dbReference type="STRING" id="101127.A0A1X2GXN8"/>
<accession>A0A1X2GXN8</accession>
<dbReference type="PROSITE" id="PS50913">
    <property type="entry name" value="GRIP"/>
    <property type="match status" value="1"/>
</dbReference>
<evidence type="ECO:0000259" key="8">
    <source>
        <dbReference type="PROSITE" id="PS50913"/>
    </source>
</evidence>